<reference evidence="7 8" key="1">
    <citation type="submission" date="2024-09" db="EMBL/GenBank/DDBJ databases">
        <authorList>
            <person name="Sun Q."/>
            <person name="Mori K."/>
        </authorList>
    </citation>
    <scope>NUCLEOTIDE SEQUENCE [LARGE SCALE GENOMIC DNA]</scope>
    <source>
        <strain evidence="7 8">CCM 4839</strain>
    </source>
</reference>
<evidence type="ECO:0000256" key="1">
    <source>
        <dbReference type="ARBA" id="ARBA00004196"/>
    </source>
</evidence>
<proteinExistence type="inferred from homology"/>
<evidence type="ECO:0000256" key="2">
    <source>
        <dbReference type="ARBA" id="ARBA00008520"/>
    </source>
</evidence>
<sequence>MKANKWTSIGMIIVLMFVMIMTACSNNKDSGGNKPADTPKTGNNANTEVDPAQGGSDDKPVTLRLVMWGPPLWTETIPAKFKEKYPNITLEVVTIVGETGSVLEKVTAMNAAGTPADMVWIQSFPEYVKDDLLVDLKPYMESDPVLSAAKFPQSVLDAMTWKGKLVALPRAIDAYMMYVNKDLLAKHGVEMPTKDWSWEEFREIAKKVTDPAAGEYGISPFVFNFQVQSQAYAVSNGLVPNLQFMNEDLSQSMLEDPKVFSAVQWMADLGWVDGSRPTDEQSTQAGIDPVGQGAWITGKFAFDIMGQWEGASRKEAAKFNWDLLPLPKGSVKQIGYNNISPMGILKSSQNIDEAVKFLSWLISEDGQRVLMADGNIPLTSDPKMWEELAQIETWQGKAINDAIVQECCWEPALVGWDKYISWFDGELGSIIKNGGDLSIFQRKAAEFNPHTKQLRKELGLE</sequence>
<comment type="similarity">
    <text evidence="2">Belongs to the bacterial solute-binding protein 1 family.</text>
</comment>
<keyword evidence="6" id="KW-1133">Transmembrane helix</keyword>
<keyword evidence="6" id="KW-0472">Membrane</keyword>
<dbReference type="EMBL" id="JBHLVF010000040">
    <property type="protein sequence ID" value="MFC0394194.1"/>
    <property type="molecule type" value="Genomic_DNA"/>
</dbReference>
<dbReference type="RefSeq" id="WP_204822221.1">
    <property type="nucleotide sequence ID" value="NZ_JANHOF010000021.1"/>
</dbReference>
<name>A0ABV6JE40_9BACL</name>
<dbReference type="InterPro" id="IPR050490">
    <property type="entry name" value="Bact_solute-bd_prot1"/>
</dbReference>
<dbReference type="CDD" id="cd13585">
    <property type="entry name" value="PBP2_TMBP_like"/>
    <property type="match status" value="1"/>
</dbReference>
<evidence type="ECO:0000256" key="4">
    <source>
        <dbReference type="ARBA" id="ARBA00022729"/>
    </source>
</evidence>
<dbReference type="PANTHER" id="PTHR43649">
    <property type="entry name" value="ARABINOSE-BINDING PROTEIN-RELATED"/>
    <property type="match status" value="1"/>
</dbReference>
<dbReference type="PANTHER" id="PTHR43649:SF31">
    <property type="entry name" value="SN-GLYCEROL-3-PHOSPHATE-BINDING PERIPLASMIC PROTEIN UGPB"/>
    <property type="match status" value="1"/>
</dbReference>
<protein>
    <submittedName>
        <fullName evidence="7">ABC transporter substrate-binding protein</fullName>
    </submittedName>
</protein>
<gene>
    <name evidence="7" type="ORF">ACFFJ8_22865</name>
</gene>
<keyword evidence="6" id="KW-0812">Transmembrane</keyword>
<evidence type="ECO:0000313" key="7">
    <source>
        <dbReference type="EMBL" id="MFC0394194.1"/>
    </source>
</evidence>
<dbReference type="Pfam" id="PF01547">
    <property type="entry name" value="SBP_bac_1"/>
    <property type="match status" value="1"/>
</dbReference>
<evidence type="ECO:0000256" key="6">
    <source>
        <dbReference type="SAM" id="Phobius"/>
    </source>
</evidence>
<comment type="caution">
    <text evidence="7">The sequence shown here is derived from an EMBL/GenBank/DDBJ whole genome shotgun (WGS) entry which is preliminary data.</text>
</comment>
<dbReference type="Gene3D" id="3.40.190.10">
    <property type="entry name" value="Periplasmic binding protein-like II"/>
    <property type="match status" value="1"/>
</dbReference>
<evidence type="ECO:0000256" key="3">
    <source>
        <dbReference type="ARBA" id="ARBA00022448"/>
    </source>
</evidence>
<accession>A0ABV6JE40</accession>
<evidence type="ECO:0000256" key="5">
    <source>
        <dbReference type="SAM" id="MobiDB-lite"/>
    </source>
</evidence>
<dbReference type="InterPro" id="IPR006059">
    <property type="entry name" value="SBP"/>
</dbReference>
<feature type="region of interest" description="Disordered" evidence="5">
    <location>
        <begin position="28"/>
        <end position="60"/>
    </location>
</feature>
<keyword evidence="8" id="KW-1185">Reference proteome</keyword>
<keyword evidence="3" id="KW-0813">Transport</keyword>
<comment type="subcellular location">
    <subcellularLocation>
        <location evidence="1">Cell envelope</location>
    </subcellularLocation>
</comment>
<dbReference type="PROSITE" id="PS51257">
    <property type="entry name" value="PROKAR_LIPOPROTEIN"/>
    <property type="match status" value="1"/>
</dbReference>
<dbReference type="SUPFAM" id="SSF53850">
    <property type="entry name" value="Periplasmic binding protein-like II"/>
    <property type="match status" value="1"/>
</dbReference>
<dbReference type="Proteomes" id="UP001589818">
    <property type="component" value="Unassembled WGS sequence"/>
</dbReference>
<keyword evidence="4" id="KW-0732">Signal</keyword>
<feature type="transmembrane region" description="Helical" evidence="6">
    <location>
        <begin position="6"/>
        <end position="24"/>
    </location>
</feature>
<organism evidence="7 8">
    <name type="scientific">Paenibacillus mendelii</name>
    <dbReference type="NCBI Taxonomy" id="206163"/>
    <lineage>
        <taxon>Bacteria</taxon>
        <taxon>Bacillati</taxon>
        <taxon>Bacillota</taxon>
        <taxon>Bacilli</taxon>
        <taxon>Bacillales</taxon>
        <taxon>Paenibacillaceae</taxon>
        <taxon>Paenibacillus</taxon>
    </lineage>
</organism>
<evidence type="ECO:0000313" key="8">
    <source>
        <dbReference type="Proteomes" id="UP001589818"/>
    </source>
</evidence>